<feature type="compositionally biased region" description="Low complexity" evidence="13">
    <location>
        <begin position="558"/>
        <end position="575"/>
    </location>
</feature>
<feature type="coiled-coil region" evidence="12">
    <location>
        <begin position="360"/>
        <end position="387"/>
    </location>
</feature>
<evidence type="ECO:0000256" key="13">
    <source>
        <dbReference type="SAM" id="MobiDB-lite"/>
    </source>
</evidence>
<feature type="compositionally biased region" description="Low complexity" evidence="13">
    <location>
        <begin position="219"/>
        <end position="234"/>
    </location>
</feature>
<keyword evidence="6 11" id="KW-0863">Zinc-finger</keyword>
<evidence type="ECO:0000256" key="11">
    <source>
        <dbReference type="PROSITE-ProRule" id="PRU00042"/>
    </source>
</evidence>
<keyword evidence="7" id="KW-0862">Zinc</keyword>
<dbReference type="GO" id="GO:0060271">
    <property type="term" value="P:cilium assembly"/>
    <property type="evidence" value="ECO:0007669"/>
    <property type="project" value="TreeGrafter"/>
</dbReference>
<evidence type="ECO:0000256" key="3">
    <source>
        <dbReference type="ARBA" id="ARBA00009131"/>
    </source>
</evidence>
<feature type="compositionally biased region" description="Basic and acidic residues" evidence="13">
    <location>
        <begin position="409"/>
        <end position="423"/>
    </location>
</feature>
<comment type="similarity">
    <text evidence="3">Belongs to the DZIP C2H2-type zinc-finger protein family.</text>
</comment>
<keyword evidence="16" id="KW-1185">Reference proteome</keyword>
<protein>
    <submittedName>
        <fullName evidence="15">CG13617</fullName>
    </submittedName>
</protein>
<dbReference type="EMBL" id="CP012526">
    <property type="protein sequence ID" value="ALC47303.1"/>
    <property type="molecule type" value="Genomic_DNA"/>
</dbReference>
<dbReference type="SMR" id="A0A0M3QY98"/>
<keyword evidence="4" id="KW-0963">Cytoplasm</keyword>
<evidence type="ECO:0000256" key="9">
    <source>
        <dbReference type="ARBA" id="ARBA00023212"/>
    </source>
</evidence>
<keyword evidence="9" id="KW-0206">Cytoskeleton</keyword>
<evidence type="ECO:0000256" key="8">
    <source>
        <dbReference type="ARBA" id="ARBA00023054"/>
    </source>
</evidence>
<dbReference type="AlphaFoldDB" id="A0A0M3QY98"/>
<dbReference type="InterPro" id="IPR013087">
    <property type="entry name" value="Znf_C2H2_type"/>
</dbReference>
<dbReference type="InterPro" id="IPR058883">
    <property type="entry name" value="DZIP1_dom"/>
</dbReference>
<evidence type="ECO:0000256" key="4">
    <source>
        <dbReference type="ARBA" id="ARBA00022490"/>
    </source>
</evidence>
<feature type="region of interest" description="Disordered" evidence="13">
    <location>
        <begin position="212"/>
        <end position="237"/>
    </location>
</feature>
<dbReference type="OMA" id="LMPHGFD"/>
<feature type="compositionally biased region" description="Low complexity" evidence="13">
    <location>
        <begin position="445"/>
        <end position="464"/>
    </location>
</feature>
<dbReference type="GO" id="GO:0008270">
    <property type="term" value="F:zinc ion binding"/>
    <property type="evidence" value="ECO:0007669"/>
    <property type="project" value="UniProtKB-KW"/>
</dbReference>
<keyword evidence="8 12" id="KW-0175">Coiled coil</keyword>
<name>A0A0M3QY98_DROBS</name>
<evidence type="ECO:0000256" key="1">
    <source>
        <dbReference type="ARBA" id="ARBA00004114"/>
    </source>
</evidence>
<evidence type="ECO:0000256" key="6">
    <source>
        <dbReference type="ARBA" id="ARBA00022771"/>
    </source>
</evidence>
<feature type="compositionally biased region" description="Polar residues" evidence="13">
    <location>
        <begin position="723"/>
        <end position="733"/>
    </location>
</feature>
<organism evidence="15 16">
    <name type="scientific">Drosophila busckii</name>
    <name type="common">Fruit fly</name>
    <dbReference type="NCBI Taxonomy" id="30019"/>
    <lineage>
        <taxon>Eukaryota</taxon>
        <taxon>Metazoa</taxon>
        <taxon>Ecdysozoa</taxon>
        <taxon>Arthropoda</taxon>
        <taxon>Hexapoda</taxon>
        <taxon>Insecta</taxon>
        <taxon>Pterygota</taxon>
        <taxon>Neoptera</taxon>
        <taxon>Endopterygota</taxon>
        <taxon>Diptera</taxon>
        <taxon>Brachycera</taxon>
        <taxon>Muscomorpha</taxon>
        <taxon>Ephydroidea</taxon>
        <taxon>Drosophilidae</taxon>
        <taxon>Drosophila</taxon>
    </lineage>
</organism>
<dbReference type="PANTHER" id="PTHR21502">
    <property type="entry name" value="ZINC FINGER PROTEIN DZIP1"/>
    <property type="match status" value="1"/>
</dbReference>
<dbReference type="PROSITE" id="PS50157">
    <property type="entry name" value="ZINC_FINGER_C2H2_2"/>
    <property type="match status" value="1"/>
</dbReference>
<dbReference type="GO" id="GO:0005737">
    <property type="term" value="C:cytoplasm"/>
    <property type="evidence" value="ECO:0007669"/>
    <property type="project" value="TreeGrafter"/>
</dbReference>
<feature type="compositionally biased region" description="Acidic residues" evidence="13">
    <location>
        <begin position="522"/>
        <end position="540"/>
    </location>
</feature>
<dbReference type="STRING" id="30019.A0A0M3QY98"/>
<dbReference type="InterPro" id="IPR032714">
    <property type="entry name" value="DZIP1_N"/>
</dbReference>
<evidence type="ECO:0000256" key="12">
    <source>
        <dbReference type="SAM" id="Coils"/>
    </source>
</evidence>
<keyword evidence="10" id="KW-0966">Cell projection</keyword>
<evidence type="ECO:0000259" key="14">
    <source>
        <dbReference type="PROSITE" id="PS50157"/>
    </source>
</evidence>
<feature type="domain" description="C2H2-type" evidence="14">
    <location>
        <begin position="144"/>
        <end position="173"/>
    </location>
</feature>
<dbReference type="Pfam" id="PF13815">
    <property type="entry name" value="Dzip-like_N"/>
    <property type="match status" value="1"/>
</dbReference>
<feature type="coiled-coil region" evidence="12">
    <location>
        <begin position="105"/>
        <end position="132"/>
    </location>
</feature>
<evidence type="ECO:0000256" key="7">
    <source>
        <dbReference type="ARBA" id="ARBA00022833"/>
    </source>
</evidence>
<dbReference type="OrthoDB" id="515971at2759"/>
<feature type="region of interest" description="Disordered" evidence="13">
    <location>
        <begin position="389"/>
        <end position="580"/>
    </location>
</feature>
<feature type="region of interest" description="Disordered" evidence="13">
    <location>
        <begin position="680"/>
        <end position="758"/>
    </location>
</feature>
<dbReference type="GO" id="GO:0036064">
    <property type="term" value="C:ciliary basal body"/>
    <property type="evidence" value="ECO:0007669"/>
    <property type="project" value="TreeGrafter"/>
</dbReference>
<comment type="subcellular location">
    <subcellularLocation>
        <location evidence="2">Cytoplasm</location>
        <location evidence="2">Cytoskeleton</location>
        <location evidence="2">Cilium basal body</location>
    </subcellularLocation>
    <subcellularLocation>
        <location evidence="1">Cytoplasm</location>
        <location evidence="1">Cytoskeleton</location>
        <location evidence="1">Microtubule organizing center</location>
        <location evidence="1">Centrosome</location>
        <location evidence="1">Centriole</location>
    </subcellularLocation>
</comment>
<gene>
    <name evidence="15" type="ORF">Dbus_chr3Rg2053</name>
</gene>
<evidence type="ECO:0000256" key="5">
    <source>
        <dbReference type="ARBA" id="ARBA00022723"/>
    </source>
</evidence>
<feature type="compositionally biased region" description="Polar residues" evidence="13">
    <location>
        <begin position="465"/>
        <end position="490"/>
    </location>
</feature>
<dbReference type="PROSITE" id="PS00028">
    <property type="entry name" value="ZINC_FINGER_C2H2_1"/>
    <property type="match status" value="1"/>
</dbReference>
<evidence type="ECO:0000313" key="16">
    <source>
        <dbReference type="Proteomes" id="UP000494163"/>
    </source>
</evidence>
<evidence type="ECO:0000256" key="2">
    <source>
        <dbReference type="ARBA" id="ARBA00004120"/>
    </source>
</evidence>
<evidence type="ECO:0000313" key="15">
    <source>
        <dbReference type="EMBL" id="ALC47303.1"/>
    </source>
</evidence>
<dbReference type="PANTHER" id="PTHR21502:SF3">
    <property type="entry name" value="CILIUM ASSEMBLY PROTEIN DZIP1L"/>
    <property type="match status" value="1"/>
</dbReference>
<dbReference type="InterPro" id="IPR051241">
    <property type="entry name" value="DZIP_RILPL"/>
</dbReference>
<proteinExistence type="inferred from homology"/>
<dbReference type="GO" id="GO:0005814">
    <property type="term" value="C:centriole"/>
    <property type="evidence" value="ECO:0007669"/>
    <property type="project" value="UniProtKB-SubCell"/>
</dbReference>
<reference evidence="15 16" key="1">
    <citation type="submission" date="2015-08" db="EMBL/GenBank/DDBJ databases">
        <title>Ancestral chromatin configuration constrains chromatin evolution on differentiating sex chromosomes in Drosophila.</title>
        <authorList>
            <person name="Zhou Q."/>
            <person name="Bachtrog D."/>
        </authorList>
    </citation>
    <scope>NUCLEOTIDE SEQUENCE [LARGE SCALE GENOMIC DNA]</scope>
    <source>
        <tissue evidence="15">Whole larvae</tissue>
    </source>
</reference>
<feature type="compositionally biased region" description="Polar residues" evidence="13">
    <location>
        <begin position="505"/>
        <end position="521"/>
    </location>
</feature>
<evidence type="ECO:0000256" key="10">
    <source>
        <dbReference type="ARBA" id="ARBA00023273"/>
    </source>
</evidence>
<sequence>MGYKGNFPQLMRAAGFKLRQYRDGPLDWRQMGSYEVDRILREQNFELVDEALQHLSEAPLGTVLEAHILDSGIAKYFIMSQYAIQYLLCCRTYLDESVGDLSDAHATAQQEIANLRHSLSESNNEVVQLHKRITQIEAIREVVYPCHLCTKNFISNEALNIHITRKHHVGAPTGVATVVARDKDNDVQLINTIKMELEIKQLKERLNAAERNIKERSSGSKQQSVSQSQSRQDQATATISMRNVAIQSNLAEYKEKDELNIGQDSDASERKEVLNGLVERLSSFEAWQAQLKASNDQFIEDINERLEGLTHALELTKRHAEKKETAITHVDPQERVSTPCLEDLERILSEKVAEIGKVSADKLEEVVNHLELDYKEKLEALERELRRLNMPKEQATSSSASKIPKPLPKKSETSMERIKRQVENEFLQSTRDDDTYSIELPQQEQSTPMQSTSKPSTSKQSTPMQSTSKPSLIQVQELTNGSSSSNSHPTFTKPAAEPKPKAKPSVSQIDTQETTDISQSLSEEEEEEEVAEEEDAEEQGSEPLTSDPEREVFRLPKIKPSSSSSKSSLKSLPPLTRKDARKMVNSKLNPHGFNIKTKHITNASLKRINVDLMQHRNKMKLQYPNFYATRNRIRKFVEKLCTTKPTRAQELLKHKEPLQPMEVPKNEANLLATTEDDGITSEDDQLSATSEQSHSSSPLPQADFKAHLEQMLAKPVARLPVRPSTSRLQSQQAKPVPQPRKRVMFSGKSFEDDELEIK</sequence>
<dbReference type="Pfam" id="PF25977">
    <property type="entry name" value="DZIP1"/>
    <property type="match status" value="1"/>
</dbReference>
<feature type="compositionally biased region" description="Polar residues" evidence="13">
    <location>
        <begin position="686"/>
        <end position="699"/>
    </location>
</feature>
<accession>A0A0M3QY98</accession>
<dbReference type="Proteomes" id="UP000494163">
    <property type="component" value="Chromosome 3R"/>
</dbReference>
<keyword evidence="5" id="KW-0479">Metal-binding</keyword>